<dbReference type="RefSeq" id="WP_184437956.1">
    <property type="nucleotide sequence ID" value="NZ_JACIGI010000055.1"/>
</dbReference>
<evidence type="ECO:0000313" key="3">
    <source>
        <dbReference type="Proteomes" id="UP000555728"/>
    </source>
</evidence>
<name>A0A7W6S2R8_9PROT</name>
<dbReference type="SUPFAM" id="SSF47473">
    <property type="entry name" value="EF-hand"/>
    <property type="match status" value="1"/>
</dbReference>
<reference evidence="2 3" key="1">
    <citation type="submission" date="2020-08" db="EMBL/GenBank/DDBJ databases">
        <title>Genome sequencing of Purple Non-Sulfur Bacteria from various extreme environments.</title>
        <authorList>
            <person name="Mayer M."/>
        </authorList>
    </citation>
    <scope>NUCLEOTIDE SEQUENCE [LARGE SCALE GENOMIC DNA]</scope>
    <source>
        <strain evidence="2 3">JA135</strain>
    </source>
</reference>
<dbReference type="GO" id="GO:0005509">
    <property type="term" value="F:calcium ion binding"/>
    <property type="evidence" value="ECO:0007669"/>
    <property type="project" value="InterPro"/>
</dbReference>
<evidence type="ECO:0000313" key="2">
    <source>
        <dbReference type="EMBL" id="MBB4287828.1"/>
    </source>
</evidence>
<feature type="domain" description="EF-hand" evidence="1">
    <location>
        <begin position="997"/>
        <end position="1032"/>
    </location>
</feature>
<organism evidence="2 3">
    <name type="scientific">Roseospira goensis</name>
    <dbReference type="NCBI Taxonomy" id="391922"/>
    <lineage>
        <taxon>Bacteria</taxon>
        <taxon>Pseudomonadati</taxon>
        <taxon>Pseudomonadota</taxon>
        <taxon>Alphaproteobacteria</taxon>
        <taxon>Rhodospirillales</taxon>
        <taxon>Rhodospirillaceae</taxon>
        <taxon>Roseospira</taxon>
    </lineage>
</organism>
<dbReference type="PROSITE" id="PS00018">
    <property type="entry name" value="EF_HAND_1"/>
    <property type="match status" value="1"/>
</dbReference>
<proteinExistence type="predicted"/>
<keyword evidence="3" id="KW-1185">Reference proteome</keyword>
<accession>A0A7W6S2R8</accession>
<dbReference type="PROSITE" id="PS50222">
    <property type="entry name" value="EF_HAND_2"/>
    <property type="match status" value="2"/>
</dbReference>
<gene>
    <name evidence="2" type="ORF">GGD88_003585</name>
</gene>
<dbReference type="InterPro" id="IPR011992">
    <property type="entry name" value="EF-hand-dom_pair"/>
</dbReference>
<feature type="domain" description="EF-hand" evidence="1">
    <location>
        <begin position="1049"/>
        <end position="1079"/>
    </location>
</feature>
<dbReference type="Proteomes" id="UP000555728">
    <property type="component" value="Unassembled WGS sequence"/>
</dbReference>
<dbReference type="InterPro" id="IPR018247">
    <property type="entry name" value="EF_Hand_1_Ca_BS"/>
</dbReference>
<sequence length="1261" mass="128241">AAFSGVFSSWQDSFTEFFRDFSRGIADVGDLVAALGDAVLDQVARIAAQSVTASLARTAGAGLGLAGAGAADGGVLEWLGLGADAAGLVGGGGSVGTTAARWLGLTTPALPGVPPGPAGIGGVTPAGALSPFGSHLAAGIDAAPWGIAGSLAASLLGFQGTGNQWADLGLSTLGSVGGGAAGAALLAPALGAAGGPVGAAAGAFLAMVGGDLLSGLFGQPLPNASQSIDIAGGRVVAQAPEGRLLSQEEIAEWGAASQAALVGPIQSLVDTLARAGADASGYAVATSWKDGRQSVGLYGGDFTRGGSGTWTDVESLAEAGVVAVRELALAVAGGDASLADAALVARDSTADTADALARQIALAADWEGTLARTEAQYITAHRQMAEMAAGLAQWEQGARAVLAPMVETRDILAAAGRDTGDLSVGLEHLAETMLGLHDTALSPVQVAVQTATGQIDALGRMLEDLGYSADRTAGYLAALEEAVIGQMRDQFDEANQDRVYELTGMGAIPDLRAIANSYVHAMTDAAALGADTALLTRRALLEVQATVEGMDVAGLSGLIAEIEGMGHEGQAVELVLDGLNAALDGMGDAADGAAGQVSGAADRIAAANRGLERRLLAASVDTGSLEGALALFDWDAAVEMAELSALGADITLLERALAEERLDIIQRFTDDAVAAERRRAEEMARAWDQAASVIAGIATDIRQYLDGVYGGASSPLGTHARMDRAVDDFWAAYARAQTGDRAALSAITRYDATARDAIAAYHASSAPADALYAQMTAALGADTALLTRRALLEVQATVEGMDAAGLSDLIAEIEGMGHEGQAVELVLDGLNAALDGLGDAAGDTAGQVSGAADRIAAAAEQRRADQARQAWEQEAAWIAGQQRSIAQWVSGLFAGASSPLGPDARLAVASEDYLAQLALAESGDRAALQSITQYAQQYVEAGAAAHASGPLAAQIALAVRDDLLALSEALTPEEYIAAEITAAIETQTVDITDATDAAAQLLDSTFRALDANDDGGISWAEFQTWAAQDAGRIDALRSTMGSGFSGYSIRDLYNAIDANGDGTVSQLEWLRAVTGQVEDHTAASAITADLLYDYLRQMHNGLVTSYFVGVADISAAVERVRGAILALPHAAGGPAAGLTLVNEHLVPEIIRLPGGAEVVTAESSAAMIRRMVDAPGLGSVGETLVLPPVAPADGALTDALAGLRAEVRGLSRRLDRLVAGQQAQTDLLDDTAHDQTGHLRRAADGIARQTERLAALEVLRP</sequence>
<dbReference type="AlphaFoldDB" id="A0A7W6S2R8"/>
<dbReference type="InterPro" id="IPR002048">
    <property type="entry name" value="EF_hand_dom"/>
</dbReference>
<dbReference type="Pfam" id="PF13202">
    <property type="entry name" value="EF-hand_5"/>
    <property type="match status" value="2"/>
</dbReference>
<feature type="non-terminal residue" evidence="2">
    <location>
        <position position="1"/>
    </location>
</feature>
<comment type="caution">
    <text evidence="2">The sequence shown here is derived from an EMBL/GenBank/DDBJ whole genome shotgun (WGS) entry which is preliminary data.</text>
</comment>
<evidence type="ECO:0000259" key="1">
    <source>
        <dbReference type="PROSITE" id="PS50222"/>
    </source>
</evidence>
<dbReference type="EMBL" id="JACIGI010000055">
    <property type="protein sequence ID" value="MBB4287828.1"/>
    <property type="molecule type" value="Genomic_DNA"/>
</dbReference>
<protein>
    <submittedName>
        <fullName evidence="2">Uncharacterized protein YjbJ (UPF0337 family)</fullName>
    </submittedName>
</protein>
<dbReference type="Gene3D" id="1.10.238.10">
    <property type="entry name" value="EF-hand"/>
    <property type="match status" value="1"/>
</dbReference>